<gene>
    <name evidence="2" type="ORF">CC78DRAFT_577685</name>
</gene>
<name>A0A9P4KDT7_9PLEO</name>
<reference evidence="3" key="1">
    <citation type="journal article" date="2020" name="Stud. Mycol.">
        <title>101 Dothideomycetes genomes: A test case for predicting lifestyles and emergence of pathogens.</title>
        <authorList>
            <person name="Haridas S."/>
            <person name="Albert R."/>
            <person name="Binder M."/>
            <person name="Bloem J."/>
            <person name="LaButti K."/>
            <person name="Salamov A."/>
            <person name="Andreopoulos B."/>
            <person name="Baker S."/>
            <person name="Barry K."/>
            <person name="Bills G."/>
            <person name="Bluhm B."/>
            <person name="Cannon C."/>
            <person name="Castanera R."/>
            <person name="Culley D."/>
            <person name="Daum C."/>
            <person name="Ezra D."/>
            <person name="Gonzalez J."/>
            <person name="Henrissat B."/>
            <person name="Kuo A."/>
            <person name="Liang C."/>
            <person name="Lipzen A."/>
            <person name="Lutzoni F."/>
            <person name="Magnuson J."/>
            <person name="Mondo S."/>
            <person name="Nolan M."/>
            <person name="Ohm R."/>
            <person name="Pangilinan J."/>
            <person name="Park H.-J."/>
            <person name="Ramirez L."/>
            <person name="Alfaro M."/>
            <person name="Sun H."/>
            <person name="Tritt A."/>
            <person name="Yoshinaga Y."/>
            <person name="Zwiers L.-H."/>
            <person name="Turgeon B."/>
            <person name="Goodwin S."/>
            <person name="Spatafora J."/>
            <person name="Crous P."/>
            <person name="Grigoriev I."/>
        </authorList>
    </citation>
    <scope>NUCLEOTIDE SEQUENCE [LARGE SCALE GENOMIC DNA]</scope>
    <source>
        <strain evidence="3">CBS 304.66</strain>
    </source>
</reference>
<comment type="caution">
    <text evidence="2">The sequence shown here is derived from an EMBL/GenBank/DDBJ whole genome shotgun (WGS) entry which is preliminary data.</text>
</comment>
<feature type="compositionally biased region" description="Pro residues" evidence="1">
    <location>
        <begin position="213"/>
        <end position="223"/>
    </location>
</feature>
<dbReference type="AlphaFoldDB" id="A0A9P4KDT7"/>
<feature type="region of interest" description="Disordered" evidence="1">
    <location>
        <begin position="152"/>
        <end position="232"/>
    </location>
</feature>
<evidence type="ECO:0000313" key="2">
    <source>
        <dbReference type="EMBL" id="KAF2266765.1"/>
    </source>
</evidence>
<keyword evidence="3" id="KW-1185">Reference proteome</keyword>
<evidence type="ECO:0000256" key="1">
    <source>
        <dbReference type="SAM" id="MobiDB-lite"/>
    </source>
</evidence>
<evidence type="ECO:0000313" key="3">
    <source>
        <dbReference type="Proteomes" id="UP000800093"/>
    </source>
</evidence>
<organism evidence="2 3">
    <name type="scientific">Lojkania enalia</name>
    <dbReference type="NCBI Taxonomy" id="147567"/>
    <lineage>
        <taxon>Eukaryota</taxon>
        <taxon>Fungi</taxon>
        <taxon>Dikarya</taxon>
        <taxon>Ascomycota</taxon>
        <taxon>Pezizomycotina</taxon>
        <taxon>Dothideomycetes</taxon>
        <taxon>Pleosporomycetidae</taxon>
        <taxon>Pleosporales</taxon>
        <taxon>Pleosporales incertae sedis</taxon>
        <taxon>Lojkania</taxon>
    </lineage>
</organism>
<feature type="compositionally biased region" description="Low complexity" evidence="1">
    <location>
        <begin position="152"/>
        <end position="168"/>
    </location>
</feature>
<accession>A0A9P4KDT7</accession>
<protein>
    <submittedName>
        <fullName evidence="2">Uncharacterized protein</fullName>
    </submittedName>
</protein>
<proteinExistence type="predicted"/>
<dbReference type="EMBL" id="ML986595">
    <property type="protein sequence ID" value="KAF2266765.1"/>
    <property type="molecule type" value="Genomic_DNA"/>
</dbReference>
<sequence length="232" mass="24690">MQNEKVDHGTERALPVACDLLSLVVPPAKEDWIAICGTKACTLITLLRSILALENCVDSSRALDWRAIITQVACVSIRMESCAPAGGFSVRNSNAVYTDKEADRTRGGPGVRTWFCVVVHQRATAGGSWFQCGDGSIQNSFSLSFRAESVVQPSPSPAASQPSIHPSPTVRRLRPASQPASQPVSAPCAPSTKNSTKHFKQHRFTVTASISPSPSPSPSPAAPPARSLFAQL</sequence>
<dbReference type="Proteomes" id="UP000800093">
    <property type="component" value="Unassembled WGS sequence"/>
</dbReference>